<evidence type="ECO:0000256" key="1">
    <source>
        <dbReference type="SAM" id="MobiDB-lite"/>
    </source>
</evidence>
<reference evidence="3 4" key="1">
    <citation type="submission" date="2020-08" db="EMBL/GenBank/DDBJ databases">
        <title>Cohnella phylogeny.</title>
        <authorList>
            <person name="Dunlap C."/>
        </authorList>
    </citation>
    <scope>NUCLEOTIDE SEQUENCE [LARGE SCALE GENOMIC DNA]</scope>
    <source>
        <strain evidence="3 4">DSM 28246</strain>
    </source>
</reference>
<organism evidence="3 4">
    <name type="scientific">Cohnella nanjingensis</name>
    <dbReference type="NCBI Taxonomy" id="1387779"/>
    <lineage>
        <taxon>Bacteria</taxon>
        <taxon>Bacillati</taxon>
        <taxon>Bacillota</taxon>
        <taxon>Bacilli</taxon>
        <taxon>Bacillales</taxon>
        <taxon>Paenibacillaceae</taxon>
        <taxon>Cohnella</taxon>
    </lineage>
</organism>
<dbReference type="InterPro" id="IPR008928">
    <property type="entry name" value="6-hairpin_glycosidase_sf"/>
</dbReference>
<feature type="region of interest" description="Disordered" evidence="1">
    <location>
        <begin position="1198"/>
        <end position="1230"/>
    </location>
</feature>
<name>A0A7X0RNF0_9BACL</name>
<dbReference type="Proteomes" id="UP000547209">
    <property type="component" value="Unassembled WGS sequence"/>
</dbReference>
<accession>A0A7X0RNF0</accession>
<feature type="domain" description="SLH" evidence="2">
    <location>
        <begin position="1483"/>
        <end position="1544"/>
    </location>
</feature>
<feature type="domain" description="SLH" evidence="2">
    <location>
        <begin position="1419"/>
        <end position="1482"/>
    </location>
</feature>
<dbReference type="InterPro" id="IPR036439">
    <property type="entry name" value="Dockerin_dom_sf"/>
</dbReference>
<dbReference type="EMBL" id="JACJVP010000011">
    <property type="protein sequence ID" value="MBB6670670.1"/>
    <property type="molecule type" value="Genomic_DNA"/>
</dbReference>
<dbReference type="GO" id="GO:0000272">
    <property type="term" value="P:polysaccharide catabolic process"/>
    <property type="evidence" value="ECO:0007669"/>
    <property type="project" value="InterPro"/>
</dbReference>
<dbReference type="SUPFAM" id="SSF48208">
    <property type="entry name" value="Six-hairpin glycosidases"/>
    <property type="match status" value="1"/>
</dbReference>
<protein>
    <submittedName>
        <fullName evidence="3">S-layer homology domain-containing protein</fullName>
    </submittedName>
</protein>
<comment type="caution">
    <text evidence="3">The sequence shown here is derived from an EMBL/GenBank/DDBJ whole genome shotgun (WGS) entry which is preliminary data.</text>
</comment>
<dbReference type="RefSeq" id="WP_185142161.1">
    <property type="nucleotide sequence ID" value="NZ_JACJVP010000011.1"/>
</dbReference>
<dbReference type="Pfam" id="PF00395">
    <property type="entry name" value="SLH"/>
    <property type="match status" value="2"/>
</dbReference>
<evidence type="ECO:0000313" key="3">
    <source>
        <dbReference type="EMBL" id="MBB6670670.1"/>
    </source>
</evidence>
<gene>
    <name evidence="3" type="ORF">H7C19_08205</name>
</gene>
<dbReference type="PROSITE" id="PS51272">
    <property type="entry name" value="SLH"/>
    <property type="match status" value="2"/>
</dbReference>
<evidence type="ECO:0000313" key="4">
    <source>
        <dbReference type="Proteomes" id="UP000547209"/>
    </source>
</evidence>
<dbReference type="InterPro" id="IPR018247">
    <property type="entry name" value="EF_Hand_1_Ca_BS"/>
</dbReference>
<dbReference type="InterPro" id="IPR001119">
    <property type="entry name" value="SLH_dom"/>
</dbReference>
<proteinExistence type="predicted"/>
<keyword evidence="4" id="KW-1185">Reference proteome</keyword>
<sequence length="1570" mass="169606">MASTAEVVKYTMENGDFATDLSGSWDHNGTVERQDYLSMAPGGVVWQSIPVTNSDQGPSVGDTVYASVQVTIDSDVTVQSNVLVRINDGAAALAEINDLTGLGRGQMLELTTQTRDLSGTIGAGKASITVELHNDTPGTIEIHQVKVWGIRADGTTIDYPLANAGFSAPLDGATNWSHGNVERQSALLMQPGSAAWRSLPVSAGEDAPHAGDKLKVQAKVFLDPGVSADASVVVRVNDGANPLVEIKELAGRMKGVWTDAVGIPTGEGAVPEGTDRLWLELHNDTQAPIRITRIQIAGERKDNSFDLNGDGEIDMRDLEYLREQVRSGVYSASLDFDHDGELTDKDVSYFKKFALRDPNEIYANLSHLNFLNEDVTLDGKEMMITHLYAEPVDRDDPSRGYAWVGDPQEGISALDDVARAVIVYVEHYNTYHDAYSLERIKRGLEFAMWMQSPEGDFDNFVAEDEHGRLYKKHSQSSYTDFSYWAVRAYEAMAASLPILKLKDEELAARVSARLDLCLRRLGEKIDPKYGQYVEQGGKKLPGWLLGGDRWLTSGAISALAKHAEVLQDGPQRNAAIGLLAKLGEALAAAQTGDFKEFPYSAFLHSGTTWYEWGSVQVKAMALAGKRTGRNDWVQAAEQAADSFLSHMLISGRAFQLSPNKQEYPQINYGTASYVDNLLALYQVTGKEKYAVLAGAAATWWTGNNKQGIEMFNQRYGYAYDGIMENGVNTNSGAESVDEALRAILRLKRIPASAEMMVGKQVENRGQAIVEAEALYRQNAPEDQQMNLPNGGLKDPVFAIRKQSGSGATNEAAIYEDSLQVGEEQAIYADWQGKNALFVEAPGYNNVRIFDGGYLYQDVPVGGLGQFQAGDSVKLDFAARLEFLTHFDAKVLAIDAQGRETLVADDSTMNYLNRFWYSGQTSVKTTPVAAIPEGTVSLRIRFSNSSDNPNPHEGYVSITQVKLFKMGVPEIRYGNSGLSGSSYVEMPAGSSRAFSASVDRSGEYDVYLSAVTRSADRAATLAVGLNRTSVYRQSLAGEEGAIRIFYLGTAHLEGGSFQIDLTNESAKFPADVDALLFNPVQAYSVYRKADGSEWRITRDSWSGSLDVARIGEEASRQRVRINQAAVKGSSPRTVEVNGIVIPGQEGGSVSGTAVTVSIGNLAAEVRTAADGTFAASLVLPRQWPAGRYRVEASTAAGSGTSLVEIGKESDPPDPVPYPPSSGGQPVEDPTKGSRAIVQAADLNADASGNAKIELADGQDTLVLQGDLSALGFQTLTIVKGNLTLRLPAGLLKEELTKLPAASIRDAAVTVQMIEANEEEAAAFIQPYLRKAGAGYSFAGVLYRLELSVTSGNATGDSRAVHSFRIPIRAEFGMGPEADFELAGVYGLNENSTLEYAGGTVSGNKLIADLKHFGSYGILFYKKSYADLPTEHPAYRAVTVLSARHVLTGTGGDRFKPDRALTRAEYASMMARAYGLSPGPNGSATVFRDISPQAWYAPAIAALTEAGIFRGKSAGRFDPDGVLTMKELRILSERLAARAGAAAPTVPDNGNGRFVTRGEAAQALYEFWRNQK</sequence>
<dbReference type="PROSITE" id="PS00018">
    <property type="entry name" value="EF_HAND_1"/>
    <property type="match status" value="2"/>
</dbReference>
<dbReference type="Gene3D" id="1.10.1330.10">
    <property type="entry name" value="Dockerin domain"/>
    <property type="match status" value="1"/>
</dbReference>
<evidence type="ECO:0000259" key="2">
    <source>
        <dbReference type="PROSITE" id="PS51272"/>
    </source>
</evidence>